<feature type="coiled-coil region" evidence="1">
    <location>
        <begin position="14"/>
        <end position="69"/>
    </location>
</feature>
<reference evidence="4 5" key="1">
    <citation type="submission" date="2022-12" db="EMBL/GenBank/DDBJ databases">
        <title>Chromosome-level genome assembly of true bugs.</title>
        <authorList>
            <person name="Ma L."/>
            <person name="Li H."/>
        </authorList>
    </citation>
    <scope>NUCLEOTIDE SEQUENCE [LARGE SCALE GENOMIC DNA]</scope>
    <source>
        <strain evidence="4">Lab_2022b</strain>
    </source>
</reference>
<organism evidence="4 5">
    <name type="scientific">Rhynocoris fuscipes</name>
    <dbReference type="NCBI Taxonomy" id="488301"/>
    <lineage>
        <taxon>Eukaryota</taxon>
        <taxon>Metazoa</taxon>
        <taxon>Ecdysozoa</taxon>
        <taxon>Arthropoda</taxon>
        <taxon>Hexapoda</taxon>
        <taxon>Insecta</taxon>
        <taxon>Pterygota</taxon>
        <taxon>Neoptera</taxon>
        <taxon>Paraneoptera</taxon>
        <taxon>Hemiptera</taxon>
        <taxon>Heteroptera</taxon>
        <taxon>Panheteroptera</taxon>
        <taxon>Cimicomorpha</taxon>
        <taxon>Reduviidae</taxon>
        <taxon>Harpactorinae</taxon>
        <taxon>Harpactorini</taxon>
        <taxon>Rhynocoris</taxon>
    </lineage>
</organism>
<dbReference type="InterPro" id="IPR036691">
    <property type="entry name" value="Endo/exonu/phosph_ase_sf"/>
</dbReference>
<protein>
    <recommendedName>
        <fullName evidence="3">Endonuclease/exonuclease/phosphatase domain-containing protein</fullName>
    </recommendedName>
</protein>
<evidence type="ECO:0000256" key="1">
    <source>
        <dbReference type="SAM" id="Coils"/>
    </source>
</evidence>
<accession>A0AAW1CWY5</accession>
<dbReference type="Gene3D" id="3.60.10.10">
    <property type="entry name" value="Endonuclease/exonuclease/phosphatase"/>
    <property type="match status" value="1"/>
</dbReference>
<dbReference type="EMBL" id="JAPXFL010000008">
    <property type="protein sequence ID" value="KAK9502951.1"/>
    <property type="molecule type" value="Genomic_DNA"/>
</dbReference>
<dbReference type="InterPro" id="IPR005135">
    <property type="entry name" value="Endo/exonuclease/phosphatase"/>
</dbReference>
<dbReference type="Pfam" id="PF14529">
    <property type="entry name" value="Exo_endo_phos_2"/>
    <property type="match status" value="1"/>
</dbReference>
<gene>
    <name evidence="4" type="ORF">O3M35_011628</name>
</gene>
<evidence type="ECO:0000256" key="2">
    <source>
        <dbReference type="SAM" id="MobiDB-lite"/>
    </source>
</evidence>
<keyword evidence="5" id="KW-1185">Reference proteome</keyword>
<dbReference type="GO" id="GO:0003824">
    <property type="term" value="F:catalytic activity"/>
    <property type="evidence" value="ECO:0007669"/>
    <property type="project" value="InterPro"/>
</dbReference>
<dbReference type="Gene3D" id="3.30.70.1820">
    <property type="entry name" value="L1 transposable element, RRM domain"/>
    <property type="match status" value="1"/>
</dbReference>
<dbReference type="Proteomes" id="UP001461498">
    <property type="component" value="Unassembled WGS sequence"/>
</dbReference>
<feature type="region of interest" description="Disordered" evidence="2">
    <location>
        <begin position="230"/>
        <end position="255"/>
    </location>
</feature>
<comment type="caution">
    <text evidence="4">The sequence shown here is derived from an EMBL/GenBank/DDBJ whole genome shotgun (WGS) entry which is preliminary data.</text>
</comment>
<dbReference type="AlphaFoldDB" id="A0AAW1CWY5"/>
<evidence type="ECO:0000313" key="4">
    <source>
        <dbReference type="EMBL" id="KAK9502951.1"/>
    </source>
</evidence>
<feature type="domain" description="Endonuclease/exonuclease/phosphatase" evidence="3">
    <location>
        <begin position="332"/>
        <end position="456"/>
    </location>
</feature>
<feature type="compositionally biased region" description="Basic and acidic residues" evidence="2">
    <location>
        <begin position="234"/>
        <end position="255"/>
    </location>
</feature>
<keyword evidence="1" id="KW-0175">Coiled coil</keyword>
<sequence>MSDKIDLGYIAGLIKGLQEEVRKSNEESKLFREQLEQVKIRVRDLENSQNAAENRIKLHNMEIKRLNNAYRRNNLIIYNFEEVPNETMLDLMGRIVELFSLKMDVSIQLDNIDYAQRLGKIENKGNRPVLLKLHSFWQKLLLFKASKKLKGTNIIITNDYPEEVRVTRRLLMPFLREARQNNCTAYIRYDKIIINQRRFSLEDCMNGAHKTIVNRPVSQIDNNEEEEEEAATNIHERENKKEVKENTKKADKKKDQPVETWLTVNDIKLPNYLKEYKMFNSKAVRDKTRGRASGGLMILTQNCINNVEVIDINELHIFVQFSLKNEVFILGNIYWPPLADIDVCTEILDEQLFNIETNLPSGSHIIITADFNSRIGNLNCLENSLFDGFSLNGKRYVLDEKITHRGRVLIDVMESHDMFICNGRSVSDSPANYTYLSSNGNSTIDHVWLDTSSLNIVNDFQIINLTELSTHLFCKLSLNFNINNKVSKEMIHGTKEYIKWDINKLNSFQTNLNSNNIYFNSSNVNSLHENLLAAIYK</sequence>
<name>A0AAW1CWY5_9HEMI</name>
<proteinExistence type="predicted"/>
<dbReference type="SUPFAM" id="SSF56219">
    <property type="entry name" value="DNase I-like"/>
    <property type="match status" value="1"/>
</dbReference>
<evidence type="ECO:0000313" key="5">
    <source>
        <dbReference type="Proteomes" id="UP001461498"/>
    </source>
</evidence>
<evidence type="ECO:0000259" key="3">
    <source>
        <dbReference type="Pfam" id="PF14529"/>
    </source>
</evidence>